<dbReference type="PROSITE" id="PS51747">
    <property type="entry name" value="CYT_DCMP_DEAMINASES_2"/>
    <property type="match status" value="1"/>
</dbReference>
<evidence type="ECO:0000256" key="3">
    <source>
        <dbReference type="ARBA" id="ARBA00022801"/>
    </source>
</evidence>
<dbReference type="GO" id="GO:0047974">
    <property type="term" value="F:guanosine deaminase activity"/>
    <property type="evidence" value="ECO:0007669"/>
    <property type="project" value="TreeGrafter"/>
</dbReference>
<comment type="caution">
    <text evidence="6">The sequence shown here is derived from an EMBL/GenBank/DDBJ whole genome shotgun (WGS) entry which is preliminary data.</text>
</comment>
<dbReference type="FunFam" id="3.40.140.10:FF:000011">
    <property type="entry name" value="tRNA-specific adenosine deaminase"/>
    <property type="match status" value="1"/>
</dbReference>
<dbReference type="AlphaFoldDB" id="A0AAE4FR85"/>
<dbReference type="Pfam" id="PF00383">
    <property type="entry name" value="dCMP_cyt_deam_1"/>
    <property type="match status" value="1"/>
</dbReference>
<dbReference type="GO" id="GO:0046872">
    <property type="term" value="F:metal ion binding"/>
    <property type="evidence" value="ECO:0007669"/>
    <property type="project" value="UniProtKB-KW"/>
</dbReference>
<accession>A0AAE4FR85</accession>
<gene>
    <name evidence="6" type="ORF">RIF25_08350</name>
</gene>
<dbReference type="Proteomes" id="UP001268256">
    <property type="component" value="Unassembled WGS sequence"/>
</dbReference>
<evidence type="ECO:0000259" key="5">
    <source>
        <dbReference type="PROSITE" id="PS51747"/>
    </source>
</evidence>
<reference evidence="7" key="1">
    <citation type="submission" date="2023-07" db="EMBL/GenBank/DDBJ databases">
        <authorList>
            <person name="Luz R."/>
            <person name="Cordeiro R."/>
            <person name="Fonseca A."/>
            <person name="Goncalves V."/>
        </authorList>
    </citation>
    <scope>NUCLEOTIDE SEQUENCE [LARGE SCALE GENOMIC DNA]</scope>
    <source>
        <strain evidence="7">BACA0444</strain>
    </source>
</reference>
<proteinExistence type="inferred from homology"/>
<keyword evidence="7" id="KW-1185">Reference proteome</keyword>
<evidence type="ECO:0000256" key="1">
    <source>
        <dbReference type="ARBA" id="ARBA00006576"/>
    </source>
</evidence>
<evidence type="ECO:0000313" key="6">
    <source>
        <dbReference type="EMBL" id="MDS3860823.1"/>
    </source>
</evidence>
<evidence type="ECO:0000313" key="7">
    <source>
        <dbReference type="Proteomes" id="UP001268256"/>
    </source>
</evidence>
<dbReference type="EC" id="3.5.4.33" evidence="6"/>
<dbReference type="GO" id="GO:0052717">
    <property type="term" value="F:tRNA-specific adenosine-34 deaminase activity"/>
    <property type="evidence" value="ECO:0007669"/>
    <property type="project" value="UniProtKB-EC"/>
</dbReference>
<dbReference type="CDD" id="cd01285">
    <property type="entry name" value="nucleoside_deaminase"/>
    <property type="match status" value="1"/>
</dbReference>
<comment type="similarity">
    <text evidence="1">Belongs to the cytidine and deoxycytidylate deaminase family.</text>
</comment>
<keyword evidence="3 6" id="KW-0378">Hydrolase</keyword>
<dbReference type="InterPro" id="IPR002125">
    <property type="entry name" value="CMP_dCMP_dom"/>
</dbReference>
<dbReference type="GO" id="GO:0006152">
    <property type="term" value="P:purine nucleoside catabolic process"/>
    <property type="evidence" value="ECO:0007669"/>
    <property type="project" value="TreeGrafter"/>
</dbReference>
<dbReference type="RefSeq" id="WP_322878085.1">
    <property type="nucleotide sequence ID" value="NZ_JAVMIP010000006.1"/>
</dbReference>
<organism evidence="6 7">
    <name type="scientific">Pseudocalidococcus azoricus BACA0444</name>
    <dbReference type="NCBI Taxonomy" id="2918990"/>
    <lineage>
        <taxon>Bacteria</taxon>
        <taxon>Bacillati</taxon>
        <taxon>Cyanobacteriota</taxon>
        <taxon>Cyanophyceae</taxon>
        <taxon>Acaryochloridales</taxon>
        <taxon>Thermosynechococcaceae</taxon>
        <taxon>Pseudocalidococcus</taxon>
        <taxon>Pseudocalidococcus azoricus</taxon>
    </lineage>
</organism>
<sequence length="161" mass="17897">MTQADDETFMRRAIALSEQAGLIECTGGPFGAVIVKDGEIIAEGYNHVVAAKDPTWHGEMEAIRKACKVLDTFDLSGCTLYTSAEPCPMCAAASFWARIDRIVFAAHCEDALKYGDFDDTAIYEDLAKPPMARKIPHSEILRGESVAVWKRYQEKSDRVQY</sequence>
<name>A0AAE4FR85_9CYAN</name>
<dbReference type="PANTHER" id="PTHR11079:SF161">
    <property type="entry name" value="CMP_DCMP-TYPE DEAMINASE DOMAIN-CONTAINING PROTEIN"/>
    <property type="match status" value="1"/>
</dbReference>
<keyword evidence="2" id="KW-0479">Metal-binding</keyword>
<dbReference type="Gene3D" id="3.40.140.10">
    <property type="entry name" value="Cytidine Deaminase, domain 2"/>
    <property type="match status" value="1"/>
</dbReference>
<feature type="domain" description="CMP/dCMP-type deaminase" evidence="5">
    <location>
        <begin position="4"/>
        <end position="117"/>
    </location>
</feature>
<dbReference type="EMBL" id="JAVMIP010000006">
    <property type="protein sequence ID" value="MDS3860823.1"/>
    <property type="molecule type" value="Genomic_DNA"/>
</dbReference>
<dbReference type="SUPFAM" id="SSF53927">
    <property type="entry name" value="Cytidine deaminase-like"/>
    <property type="match status" value="1"/>
</dbReference>
<dbReference type="InterPro" id="IPR016193">
    <property type="entry name" value="Cytidine_deaminase-like"/>
</dbReference>
<evidence type="ECO:0000256" key="4">
    <source>
        <dbReference type="ARBA" id="ARBA00022833"/>
    </source>
</evidence>
<dbReference type="PANTHER" id="PTHR11079">
    <property type="entry name" value="CYTOSINE DEAMINASE FAMILY MEMBER"/>
    <property type="match status" value="1"/>
</dbReference>
<protein>
    <submittedName>
        <fullName evidence="6">Nucleoside deaminase</fullName>
        <ecNumber evidence="6">3.5.4.33</ecNumber>
    </submittedName>
</protein>
<keyword evidence="4" id="KW-0862">Zinc</keyword>
<evidence type="ECO:0000256" key="2">
    <source>
        <dbReference type="ARBA" id="ARBA00022723"/>
    </source>
</evidence>